<reference evidence="3 4" key="1">
    <citation type="journal article" date="2014" name="PLoS Genet.">
        <title>Analysis of the Phlebiopsis gigantea genome, transcriptome and secretome provides insight into its pioneer colonization strategies of wood.</title>
        <authorList>
            <person name="Hori C."/>
            <person name="Ishida T."/>
            <person name="Igarashi K."/>
            <person name="Samejima M."/>
            <person name="Suzuki H."/>
            <person name="Master E."/>
            <person name="Ferreira P."/>
            <person name="Ruiz-Duenas F.J."/>
            <person name="Held B."/>
            <person name="Canessa P."/>
            <person name="Larrondo L.F."/>
            <person name="Schmoll M."/>
            <person name="Druzhinina I.S."/>
            <person name="Kubicek C.P."/>
            <person name="Gaskell J.A."/>
            <person name="Kersten P."/>
            <person name="St John F."/>
            <person name="Glasner J."/>
            <person name="Sabat G."/>
            <person name="Splinter BonDurant S."/>
            <person name="Syed K."/>
            <person name="Yadav J."/>
            <person name="Mgbeahuruike A.C."/>
            <person name="Kovalchuk A."/>
            <person name="Asiegbu F.O."/>
            <person name="Lackner G."/>
            <person name="Hoffmeister D."/>
            <person name="Rencoret J."/>
            <person name="Gutierrez A."/>
            <person name="Sun H."/>
            <person name="Lindquist E."/>
            <person name="Barry K."/>
            <person name="Riley R."/>
            <person name="Grigoriev I.V."/>
            <person name="Henrissat B."/>
            <person name="Kues U."/>
            <person name="Berka R.M."/>
            <person name="Martinez A.T."/>
            <person name="Covert S.F."/>
            <person name="Blanchette R.A."/>
            <person name="Cullen D."/>
        </authorList>
    </citation>
    <scope>NUCLEOTIDE SEQUENCE [LARGE SCALE GENOMIC DNA]</scope>
    <source>
        <strain evidence="3 4">11061_1 CR5-6</strain>
    </source>
</reference>
<evidence type="ECO:0008006" key="5">
    <source>
        <dbReference type="Google" id="ProtNLM"/>
    </source>
</evidence>
<proteinExistence type="predicted"/>
<organism evidence="3 4">
    <name type="scientific">Phlebiopsis gigantea (strain 11061_1 CR5-6)</name>
    <name type="common">White-rot fungus</name>
    <name type="synonym">Peniophora gigantea</name>
    <dbReference type="NCBI Taxonomy" id="745531"/>
    <lineage>
        <taxon>Eukaryota</taxon>
        <taxon>Fungi</taxon>
        <taxon>Dikarya</taxon>
        <taxon>Basidiomycota</taxon>
        <taxon>Agaricomycotina</taxon>
        <taxon>Agaricomycetes</taxon>
        <taxon>Polyporales</taxon>
        <taxon>Phanerochaetaceae</taxon>
        <taxon>Phlebiopsis</taxon>
    </lineage>
</organism>
<dbReference type="HOGENOM" id="CLU_987348_0_0_1"/>
<keyword evidence="2" id="KW-1133">Transmembrane helix</keyword>
<name>A0A0C3S6K6_PHLG1</name>
<gene>
    <name evidence="3" type="ORF">PHLGIDRAFT_418610</name>
</gene>
<feature type="compositionally biased region" description="Low complexity" evidence="1">
    <location>
        <begin position="116"/>
        <end position="147"/>
    </location>
</feature>
<feature type="transmembrane region" description="Helical" evidence="2">
    <location>
        <begin position="152"/>
        <end position="175"/>
    </location>
</feature>
<keyword evidence="2" id="KW-0472">Membrane</keyword>
<dbReference type="Proteomes" id="UP000053257">
    <property type="component" value="Unassembled WGS sequence"/>
</dbReference>
<keyword evidence="4" id="KW-1185">Reference proteome</keyword>
<dbReference type="EMBL" id="KN840443">
    <property type="protein sequence ID" value="KIP11886.1"/>
    <property type="molecule type" value="Genomic_DNA"/>
</dbReference>
<evidence type="ECO:0000313" key="4">
    <source>
        <dbReference type="Proteomes" id="UP000053257"/>
    </source>
</evidence>
<protein>
    <recommendedName>
        <fullName evidence="5">Glycoside hydrolase family 76 protein</fullName>
    </recommendedName>
</protein>
<evidence type="ECO:0000256" key="2">
    <source>
        <dbReference type="SAM" id="Phobius"/>
    </source>
</evidence>
<evidence type="ECO:0000313" key="3">
    <source>
        <dbReference type="EMBL" id="KIP11886.1"/>
    </source>
</evidence>
<keyword evidence="2" id="KW-0812">Transmembrane</keyword>
<accession>A0A0C3S6K6</accession>
<evidence type="ECO:0000256" key="1">
    <source>
        <dbReference type="SAM" id="MobiDB-lite"/>
    </source>
</evidence>
<dbReference type="AlphaFoldDB" id="A0A0C3S6K6"/>
<feature type="region of interest" description="Disordered" evidence="1">
    <location>
        <begin position="110"/>
        <end position="147"/>
    </location>
</feature>
<sequence>MDRLGRDIFRRRSDLPDTYWWQESRAYLFRGLYSSWNRTGKRSAMTDFIEAYFNRQFYALQDLASLPGSNIYNTNWHGPALSEFNGAGQVGAAYVMNAVADIARRLGSDTSPGQQALTSSSALTATTATPSSHAKQSTSPSKGSPSKTPATIIAGCAVIGVVLASIAMGYLVTLFRKRRRAGQEQNAREQLEAQAIPYDAQVSQMASSDNLILAPRKTAFLPRPRPPRATITSAPLSFTPPTESEATPNLTAVPAPLWYILNYILSRLPRGTDEEPPEYYHG</sequence>